<gene>
    <name evidence="1" type="ORF">RhiirA1_452370</name>
</gene>
<proteinExistence type="predicted"/>
<name>A0A2I1F6H4_9GLOM</name>
<evidence type="ECO:0000313" key="2">
    <source>
        <dbReference type="Proteomes" id="UP000232688"/>
    </source>
</evidence>
<accession>A0A2I1F6H4</accession>
<sequence>MNLSRNDFMGCLAEVLRGSGYSVLNGEAVPLFPGKTPDKDGAALMASNRENKRVLDDVKFQVLADAPVLSPEQKADIELAFENEISIDESARLKLIKVLPPLALPVRAPEPAEPPSSNFPVIPKSLTIHSAAEIDALLALIKQAWHPDPDRFDGWSHNLRTKLRNYLTYFTDEAEYEAFVTAEVPTTARLKWN</sequence>
<protein>
    <submittedName>
        <fullName evidence="1">Uncharacterized protein</fullName>
    </submittedName>
</protein>
<dbReference type="AlphaFoldDB" id="A0A2I1F6H4"/>
<reference evidence="1 2" key="1">
    <citation type="submission" date="2017-10" db="EMBL/GenBank/DDBJ databases">
        <title>Extensive intraspecific genome diversity in a model arbuscular mycorrhizal fungus.</title>
        <authorList>
            <person name="Chen E.C.H."/>
            <person name="Morin E."/>
            <person name="Baudet D."/>
            <person name="Noel J."/>
            <person name="Ndikumana S."/>
            <person name="Charron P."/>
            <person name="St-Onge C."/>
            <person name="Giorgi J."/>
            <person name="Grigoriev I.V."/>
            <person name="Roux C."/>
            <person name="Martin F.M."/>
            <person name="Corradi N."/>
        </authorList>
    </citation>
    <scope>NUCLEOTIDE SEQUENCE [LARGE SCALE GENOMIC DNA]</scope>
    <source>
        <strain evidence="1 2">A1</strain>
    </source>
</reference>
<reference evidence="1 2" key="2">
    <citation type="submission" date="2017-10" db="EMBL/GenBank/DDBJ databases">
        <title>Genome analyses suggest a sexual origin of heterokaryosis in a supposedly ancient asexual fungus.</title>
        <authorList>
            <person name="Corradi N."/>
            <person name="Sedzielewska K."/>
            <person name="Noel J."/>
            <person name="Charron P."/>
            <person name="Farinelli L."/>
            <person name="Marton T."/>
            <person name="Kruger M."/>
            <person name="Pelin A."/>
            <person name="Brachmann A."/>
            <person name="Corradi N."/>
        </authorList>
    </citation>
    <scope>NUCLEOTIDE SEQUENCE [LARGE SCALE GENOMIC DNA]</scope>
    <source>
        <strain evidence="1 2">A1</strain>
    </source>
</reference>
<dbReference type="EMBL" id="LLXH01000127">
    <property type="protein sequence ID" value="PKC72373.1"/>
    <property type="molecule type" value="Genomic_DNA"/>
</dbReference>
<comment type="caution">
    <text evidence="1">The sequence shown here is derived from an EMBL/GenBank/DDBJ whole genome shotgun (WGS) entry which is preliminary data.</text>
</comment>
<evidence type="ECO:0000313" key="1">
    <source>
        <dbReference type="EMBL" id="PKC72373.1"/>
    </source>
</evidence>
<dbReference type="VEuPathDB" id="FungiDB:RhiirFUN_012460"/>
<dbReference type="OrthoDB" id="10350852at2759"/>
<dbReference type="VEuPathDB" id="FungiDB:RhiirA1_452370"/>
<organism evidence="1 2">
    <name type="scientific">Rhizophagus irregularis</name>
    <dbReference type="NCBI Taxonomy" id="588596"/>
    <lineage>
        <taxon>Eukaryota</taxon>
        <taxon>Fungi</taxon>
        <taxon>Fungi incertae sedis</taxon>
        <taxon>Mucoromycota</taxon>
        <taxon>Glomeromycotina</taxon>
        <taxon>Glomeromycetes</taxon>
        <taxon>Glomerales</taxon>
        <taxon>Glomeraceae</taxon>
        <taxon>Rhizophagus</taxon>
    </lineage>
</organism>
<dbReference type="Proteomes" id="UP000232688">
    <property type="component" value="Unassembled WGS sequence"/>
</dbReference>